<gene>
    <name evidence="2" type="ORF">C2L64_10010</name>
</gene>
<dbReference type="PRINTS" id="PR01590">
    <property type="entry name" value="HTHFIS"/>
</dbReference>
<evidence type="ECO:0000313" key="2">
    <source>
        <dbReference type="EMBL" id="AUT68618.1"/>
    </source>
</evidence>
<organism evidence="2 3">
    <name type="scientific">Paraburkholderia hospita</name>
    <dbReference type="NCBI Taxonomy" id="169430"/>
    <lineage>
        <taxon>Bacteria</taxon>
        <taxon>Pseudomonadati</taxon>
        <taxon>Pseudomonadota</taxon>
        <taxon>Betaproteobacteria</taxon>
        <taxon>Burkholderiales</taxon>
        <taxon>Burkholderiaceae</taxon>
        <taxon>Paraburkholderia</taxon>
    </lineage>
</organism>
<dbReference type="EMBL" id="CP026105">
    <property type="protein sequence ID" value="AUT68618.1"/>
    <property type="molecule type" value="Genomic_DNA"/>
</dbReference>
<accession>A0AAN1MIS6</accession>
<dbReference type="KEGG" id="phs:C2L64_10010"/>
<sequence length="143" mass="16159">MCREIGDVVGPKRLASLPDTPYWLADAVADTYFSGNVRELRNLVERIGVTVRQIGACDAARLHRLLAVARSNQPVPAESAAEVLVDRSKGDMAERSRVLAALDANSWRRQDTAQYLGISRKVLWEKMRKYQIFDEEPETRESE</sequence>
<feature type="domain" description="DNA binding HTH" evidence="1">
    <location>
        <begin position="93"/>
        <end position="130"/>
    </location>
</feature>
<proteinExistence type="predicted"/>
<dbReference type="Proteomes" id="UP000236649">
    <property type="component" value="Chromosome 1"/>
</dbReference>
<dbReference type="Gene3D" id="1.10.10.60">
    <property type="entry name" value="Homeodomain-like"/>
    <property type="match status" value="1"/>
</dbReference>
<protein>
    <submittedName>
        <fullName evidence="2">Fis family transcriptional regulator</fullName>
    </submittedName>
</protein>
<dbReference type="SUPFAM" id="SSF46689">
    <property type="entry name" value="Homeodomain-like"/>
    <property type="match status" value="1"/>
</dbReference>
<name>A0AAN1MIS6_9BURK</name>
<dbReference type="AlphaFoldDB" id="A0AAN1MIS6"/>
<dbReference type="GO" id="GO:0043565">
    <property type="term" value="F:sequence-specific DNA binding"/>
    <property type="evidence" value="ECO:0007669"/>
    <property type="project" value="InterPro"/>
</dbReference>
<evidence type="ECO:0000259" key="1">
    <source>
        <dbReference type="Pfam" id="PF02954"/>
    </source>
</evidence>
<dbReference type="Pfam" id="PF02954">
    <property type="entry name" value="HTH_8"/>
    <property type="match status" value="1"/>
</dbReference>
<reference evidence="2 3" key="1">
    <citation type="submission" date="2018-01" db="EMBL/GenBank/DDBJ databases">
        <title>Species boundaries and ecological features among Paraburkholderia terrae DSMZ17804T, P. hospita DSMZ17164T and P. caribensis DSMZ13236T.</title>
        <authorList>
            <person name="Pratama A.A."/>
        </authorList>
    </citation>
    <scope>NUCLEOTIDE SEQUENCE [LARGE SCALE GENOMIC DNA]</scope>
    <source>
        <strain evidence="2 3">DSM 17164</strain>
    </source>
</reference>
<dbReference type="InterPro" id="IPR009057">
    <property type="entry name" value="Homeodomain-like_sf"/>
</dbReference>
<dbReference type="InterPro" id="IPR002197">
    <property type="entry name" value="HTH_Fis"/>
</dbReference>
<evidence type="ECO:0000313" key="3">
    <source>
        <dbReference type="Proteomes" id="UP000236649"/>
    </source>
</evidence>